<reference evidence="3" key="1">
    <citation type="submission" date="2017-10" db="EMBL/GenBank/DDBJ databases">
        <authorList>
            <person name="Kravchenko I.K."/>
            <person name="Grouzdev D.S."/>
        </authorList>
    </citation>
    <scope>NUCLEOTIDE SEQUENCE [LARGE SCALE GENOMIC DNA]</scope>
    <source>
        <strain evidence="3">B2</strain>
    </source>
</reference>
<feature type="region of interest" description="Disordered" evidence="1">
    <location>
        <begin position="1"/>
        <end position="71"/>
    </location>
</feature>
<evidence type="ECO:0000313" key="3">
    <source>
        <dbReference type="Proteomes" id="UP000225379"/>
    </source>
</evidence>
<dbReference type="Proteomes" id="UP000225379">
    <property type="component" value="Unassembled WGS sequence"/>
</dbReference>
<accession>A0A2B8B5B2</accession>
<evidence type="ECO:0000256" key="1">
    <source>
        <dbReference type="SAM" id="MobiDB-lite"/>
    </source>
</evidence>
<sequence length="71" mass="7353">MSSAERLVLVRFQPPPNPPPPGPPPSDSPPPPSPAPPPPPGPSPPRSQKPRRPVRGLTVPGWPSACAIFGT</sequence>
<keyword evidence="3" id="KW-1185">Reference proteome</keyword>
<feature type="compositionally biased region" description="Pro residues" evidence="1">
    <location>
        <begin position="13"/>
        <end position="47"/>
    </location>
</feature>
<dbReference type="EMBL" id="PDKW01000043">
    <property type="protein sequence ID" value="PGH52753.1"/>
    <property type="molecule type" value="Genomic_DNA"/>
</dbReference>
<name>A0A2B8B5B2_9PROT</name>
<dbReference type="AlphaFoldDB" id="A0A2B8B5B2"/>
<protein>
    <submittedName>
        <fullName evidence="2">Uncharacterized protein</fullName>
    </submittedName>
</protein>
<proteinExistence type="predicted"/>
<organism evidence="2 3">
    <name type="scientific">Azospirillum palustre</name>
    <dbReference type="NCBI Taxonomy" id="2044885"/>
    <lineage>
        <taxon>Bacteria</taxon>
        <taxon>Pseudomonadati</taxon>
        <taxon>Pseudomonadota</taxon>
        <taxon>Alphaproteobacteria</taxon>
        <taxon>Rhodospirillales</taxon>
        <taxon>Azospirillaceae</taxon>
        <taxon>Azospirillum</taxon>
    </lineage>
</organism>
<evidence type="ECO:0000313" key="2">
    <source>
        <dbReference type="EMBL" id="PGH52753.1"/>
    </source>
</evidence>
<comment type="caution">
    <text evidence="2">The sequence shown here is derived from an EMBL/GenBank/DDBJ whole genome shotgun (WGS) entry which is preliminary data.</text>
</comment>
<gene>
    <name evidence="2" type="ORF">CRT60_22670</name>
</gene>